<protein>
    <recommendedName>
        <fullName evidence="5">phosphoenolpyruvate--protein phosphotransferase</fullName>
        <ecNumber evidence="5">2.7.3.9</ecNumber>
    </recommendedName>
</protein>
<evidence type="ECO:0000256" key="4">
    <source>
        <dbReference type="ARBA" id="ARBA00007837"/>
    </source>
</evidence>
<dbReference type="InterPro" id="IPR008279">
    <property type="entry name" value="PEP-util_enz_mobile_dom"/>
</dbReference>
<evidence type="ECO:0000256" key="3">
    <source>
        <dbReference type="ARBA" id="ARBA00004496"/>
    </source>
</evidence>
<comment type="cofactor">
    <cofactor evidence="2">
        <name>Mg(2+)</name>
        <dbReference type="ChEBI" id="CHEBI:18420"/>
    </cofactor>
</comment>
<dbReference type="SMART" id="SM00065">
    <property type="entry name" value="GAF"/>
    <property type="match status" value="1"/>
</dbReference>
<dbReference type="SUPFAM" id="SSF55781">
    <property type="entry name" value="GAF domain-like"/>
    <property type="match status" value="1"/>
</dbReference>
<reference evidence="15 16" key="2">
    <citation type="submission" date="2019-01" db="EMBL/GenBank/DDBJ databases">
        <title>Motilimonas pumilus sp. nov., isolated from the gut of sea cucumber (Apostichopus japonicus).</title>
        <authorList>
            <person name="Wang F.-Q."/>
            <person name="Ren L.-H."/>
            <person name="Lin Y.-W."/>
            <person name="Sun G.-H."/>
            <person name="Du Z.-J."/>
            <person name="Zhao J.-X."/>
            <person name="Liu X.-J."/>
            <person name="Liu L.-J."/>
        </authorList>
    </citation>
    <scope>NUCLEOTIDE SEQUENCE [LARGE SCALE GENOMIC DNA]</scope>
    <source>
        <strain evidence="15 16">PLHSC7-2</strain>
    </source>
</reference>
<comment type="caution">
    <text evidence="15">The sequence shown here is derived from an EMBL/GenBank/DDBJ whole genome shotgun (WGS) entry which is preliminary data.</text>
</comment>
<comment type="subcellular location">
    <subcellularLocation>
        <location evidence="3">Cytoplasm</location>
    </subcellularLocation>
</comment>
<evidence type="ECO:0000256" key="7">
    <source>
        <dbReference type="ARBA" id="ARBA00022490"/>
    </source>
</evidence>
<dbReference type="InterPro" id="IPR015813">
    <property type="entry name" value="Pyrv/PenolPyrv_kinase-like_dom"/>
</dbReference>
<keyword evidence="9 15" id="KW-0808">Transferase</keyword>
<dbReference type="InterPro" id="IPR003018">
    <property type="entry name" value="GAF"/>
</dbReference>
<evidence type="ECO:0000256" key="2">
    <source>
        <dbReference type="ARBA" id="ARBA00001946"/>
    </source>
</evidence>
<evidence type="ECO:0000256" key="12">
    <source>
        <dbReference type="ARBA" id="ARBA00022777"/>
    </source>
</evidence>
<dbReference type="GO" id="GO:0005737">
    <property type="term" value="C:cytoplasm"/>
    <property type="evidence" value="ECO:0007669"/>
    <property type="project" value="UniProtKB-SubCell"/>
</dbReference>
<keyword evidence="10" id="KW-0598">Phosphotransferase system</keyword>
<dbReference type="Pfam" id="PF05524">
    <property type="entry name" value="PEP-utilisers_N"/>
    <property type="match status" value="1"/>
</dbReference>
<evidence type="ECO:0000256" key="8">
    <source>
        <dbReference type="ARBA" id="ARBA00022597"/>
    </source>
</evidence>
<dbReference type="Pfam" id="PF02896">
    <property type="entry name" value="PEP-utilizers_C"/>
    <property type="match status" value="1"/>
</dbReference>
<comment type="similarity">
    <text evidence="4">Belongs to the PEP-utilizing enzyme family.</text>
</comment>
<keyword evidence="11" id="KW-0479">Metal-binding</keyword>
<evidence type="ECO:0000313" key="16">
    <source>
        <dbReference type="Proteomes" id="UP000283255"/>
    </source>
</evidence>
<keyword evidence="12" id="KW-0418">Kinase</keyword>
<gene>
    <name evidence="15" type="primary">ptsP</name>
    <name evidence="15" type="ORF">D1Z90_17335</name>
</gene>
<dbReference type="PANTHER" id="PTHR46244:SF1">
    <property type="entry name" value="PHOSPHOENOLPYRUVATE-DEPENDENT PHOSPHOTRANSFERASE SYSTEM"/>
    <property type="match status" value="1"/>
</dbReference>
<dbReference type="InterPro" id="IPR050499">
    <property type="entry name" value="PEP-utilizing_PTS_enzyme"/>
</dbReference>
<dbReference type="GO" id="GO:0016301">
    <property type="term" value="F:kinase activity"/>
    <property type="evidence" value="ECO:0007669"/>
    <property type="project" value="UniProtKB-KW"/>
</dbReference>
<dbReference type="Gene3D" id="1.10.274.10">
    <property type="entry name" value="PtsI, HPr-binding domain"/>
    <property type="match status" value="1"/>
</dbReference>
<dbReference type="InterPro" id="IPR036637">
    <property type="entry name" value="Phosphohistidine_dom_sf"/>
</dbReference>
<feature type="domain" description="GAF" evidence="14">
    <location>
        <begin position="17"/>
        <end position="164"/>
    </location>
</feature>
<keyword evidence="15" id="KW-0670">Pyruvate</keyword>
<dbReference type="PANTHER" id="PTHR46244">
    <property type="entry name" value="PHOSPHOENOLPYRUVATE-PROTEIN PHOSPHOTRANSFERASE"/>
    <property type="match status" value="1"/>
</dbReference>
<dbReference type="GO" id="GO:0008965">
    <property type="term" value="F:phosphoenolpyruvate-protein phosphotransferase activity"/>
    <property type="evidence" value="ECO:0007669"/>
    <property type="project" value="UniProtKB-EC"/>
</dbReference>
<dbReference type="RefSeq" id="WP_119912057.1">
    <property type="nucleotide sequence ID" value="NZ_QZCH01000029.1"/>
</dbReference>
<dbReference type="InterPro" id="IPR000121">
    <property type="entry name" value="PEP_util_C"/>
</dbReference>
<dbReference type="SUPFAM" id="SSF51621">
    <property type="entry name" value="Phosphoenolpyruvate/pyruvate domain"/>
    <property type="match status" value="1"/>
</dbReference>
<dbReference type="Gene3D" id="3.50.30.10">
    <property type="entry name" value="Phosphohistidine domain"/>
    <property type="match status" value="1"/>
</dbReference>
<organism evidence="15 16">
    <name type="scientific">Motilimonas pumila</name>
    <dbReference type="NCBI Taxonomy" id="2303987"/>
    <lineage>
        <taxon>Bacteria</taxon>
        <taxon>Pseudomonadati</taxon>
        <taxon>Pseudomonadota</taxon>
        <taxon>Gammaproteobacteria</taxon>
        <taxon>Alteromonadales</taxon>
        <taxon>Alteromonadales genera incertae sedis</taxon>
        <taxon>Motilimonas</taxon>
    </lineage>
</organism>
<evidence type="ECO:0000256" key="9">
    <source>
        <dbReference type="ARBA" id="ARBA00022679"/>
    </source>
</evidence>
<evidence type="ECO:0000256" key="13">
    <source>
        <dbReference type="ARBA" id="ARBA00022842"/>
    </source>
</evidence>
<proteinExistence type="inferred from homology"/>
<accession>A0A418YAV9</accession>
<dbReference type="EMBL" id="QZCH01000029">
    <property type="protein sequence ID" value="RJG40114.1"/>
    <property type="molecule type" value="Genomic_DNA"/>
</dbReference>
<evidence type="ECO:0000256" key="6">
    <source>
        <dbReference type="ARBA" id="ARBA00022448"/>
    </source>
</evidence>
<dbReference type="Pfam" id="PF01590">
    <property type="entry name" value="GAF"/>
    <property type="match status" value="1"/>
</dbReference>
<dbReference type="InterPro" id="IPR036618">
    <property type="entry name" value="PtsI_HPr-bd_sf"/>
</dbReference>
<sequence>MLTQLRDIVEQVNATDSLDSAAQILVQQIRSVMAVDCCSVYLTQASEKRFNLSATDGLERSAAGNISIAFNEGIVGLVGQKEEPINLADAQAHPRFKYLPEIKEDNFRAFLAAPIIHQRQVLGVLVVQQTQAREFDKTEESFLVTLATQLANVIAHAQAKGLVSAQQQHKKTIKSLRGIAGSPGIAIANAHVVIPNICLQQVSNEPLPTADETTISDEVDAFQQAVRNSKEEIASIALRLKGQLPQETMAIFDVYQQMLSEADLSGEVKRKIQQGYSATSAVKLIAEGYIERFQGMSDPYLRERASDLRDVAQRLLSHLSGTAFTAKVASDIILVAEEVTATMLANVPRGHLKGIVSVSGSANSHAAILARALGLPALMGMALPIEKMAGSTLIIDGYSGELYVEPEQAVLQEYVGLLEEERELDNIMQDCLAAPAVTKDNVAVEMLLNAGLSADTEIAINEFADGVGLYRTEVPFMLTESFPTESEQTERYKGILHTYQGKPVTMRTLDVGGDKQLPYFPIVEENPFLGWRGIRITLDHPEIFLVQIKAMLRASIGEDNLQIMLPMVSGLQEVDDAIRLIEQAYCEVHEQIRDTGQILREPKLGVMLEVPAALLLLPQLAQRVDFWSIGSNDLTQYLLAVDRNNPRVAGLFDSFHPAVLQALKFIIEQAKTHQVPVSLCGELAGDPLGAAVLLAMGYTKLSMNTYNIARIKFVIRHVNVAELKELLHQAYQLNSGAEVRALFSRYLEQQGLGGLVRAGR</sequence>
<dbReference type="AlphaFoldDB" id="A0A418YAV9"/>
<dbReference type="InterPro" id="IPR008731">
    <property type="entry name" value="PTS_EIN"/>
</dbReference>
<keyword evidence="6" id="KW-0813">Transport</keyword>
<dbReference type="GO" id="GO:0009401">
    <property type="term" value="P:phosphoenolpyruvate-dependent sugar phosphotransferase system"/>
    <property type="evidence" value="ECO:0007669"/>
    <property type="project" value="UniProtKB-KW"/>
</dbReference>
<dbReference type="InterPro" id="IPR006318">
    <property type="entry name" value="PTS_EI-like"/>
</dbReference>
<evidence type="ECO:0000256" key="10">
    <source>
        <dbReference type="ARBA" id="ARBA00022683"/>
    </source>
</evidence>
<dbReference type="NCBIfam" id="TIGR01417">
    <property type="entry name" value="PTS_I_fam"/>
    <property type="match status" value="1"/>
</dbReference>
<dbReference type="PRINTS" id="PR01736">
    <property type="entry name" value="PHPHTRNFRASE"/>
</dbReference>
<dbReference type="Pfam" id="PF00391">
    <property type="entry name" value="PEP-utilizers"/>
    <property type="match status" value="1"/>
</dbReference>
<dbReference type="SUPFAM" id="SSF47831">
    <property type="entry name" value="Enzyme I of the PEP:sugar phosphotransferase system HPr-binding (sub)domain"/>
    <property type="match status" value="1"/>
</dbReference>
<dbReference type="InterPro" id="IPR040442">
    <property type="entry name" value="Pyrv_kinase-like_dom_sf"/>
</dbReference>
<reference evidence="15 16" key="1">
    <citation type="submission" date="2018-09" db="EMBL/GenBank/DDBJ databases">
        <authorList>
            <person name="Wang F."/>
        </authorList>
    </citation>
    <scope>NUCLEOTIDE SEQUENCE [LARGE SCALE GENOMIC DNA]</scope>
    <source>
        <strain evidence="15 16">PLHSC7-2</strain>
    </source>
</reference>
<keyword evidence="13" id="KW-0460">Magnesium</keyword>
<evidence type="ECO:0000313" key="15">
    <source>
        <dbReference type="EMBL" id="RJG40114.1"/>
    </source>
</evidence>
<dbReference type="Proteomes" id="UP000283255">
    <property type="component" value="Unassembled WGS sequence"/>
</dbReference>
<dbReference type="OrthoDB" id="9765468at2"/>
<keyword evidence="7" id="KW-0963">Cytoplasm</keyword>
<name>A0A418YAV9_9GAMM</name>
<evidence type="ECO:0000256" key="1">
    <source>
        <dbReference type="ARBA" id="ARBA00000683"/>
    </source>
</evidence>
<dbReference type="GO" id="GO:0046872">
    <property type="term" value="F:metal ion binding"/>
    <property type="evidence" value="ECO:0007669"/>
    <property type="project" value="UniProtKB-KW"/>
</dbReference>
<dbReference type="EC" id="2.7.3.9" evidence="5"/>
<keyword evidence="8" id="KW-0762">Sugar transport</keyword>
<dbReference type="Gene3D" id="3.20.20.60">
    <property type="entry name" value="Phosphoenolpyruvate-binding domains"/>
    <property type="match status" value="1"/>
</dbReference>
<dbReference type="InterPro" id="IPR029016">
    <property type="entry name" value="GAF-like_dom_sf"/>
</dbReference>
<keyword evidence="16" id="KW-1185">Reference proteome</keyword>
<dbReference type="NCBIfam" id="NF008283">
    <property type="entry name" value="PRK11061.1"/>
    <property type="match status" value="1"/>
</dbReference>
<comment type="catalytic activity">
    <reaction evidence="1">
        <text>L-histidyl-[protein] + phosphoenolpyruvate = N(pros)-phospho-L-histidyl-[protein] + pyruvate</text>
        <dbReference type="Rhea" id="RHEA:23880"/>
        <dbReference type="Rhea" id="RHEA-COMP:9745"/>
        <dbReference type="Rhea" id="RHEA-COMP:9746"/>
        <dbReference type="ChEBI" id="CHEBI:15361"/>
        <dbReference type="ChEBI" id="CHEBI:29979"/>
        <dbReference type="ChEBI" id="CHEBI:58702"/>
        <dbReference type="ChEBI" id="CHEBI:64837"/>
        <dbReference type="EC" id="2.7.3.9"/>
    </reaction>
</comment>
<evidence type="ECO:0000259" key="14">
    <source>
        <dbReference type="SMART" id="SM00065"/>
    </source>
</evidence>
<evidence type="ECO:0000256" key="11">
    <source>
        <dbReference type="ARBA" id="ARBA00022723"/>
    </source>
</evidence>
<dbReference type="Gene3D" id="3.30.450.40">
    <property type="match status" value="1"/>
</dbReference>
<dbReference type="SUPFAM" id="SSF52009">
    <property type="entry name" value="Phosphohistidine domain"/>
    <property type="match status" value="1"/>
</dbReference>
<evidence type="ECO:0000256" key="5">
    <source>
        <dbReference type="ARBA" id="ARBA00012232"/>
    </source>
</evidence>